<name>A0ABN3V185_9PSEU</name>
<evidence type="ECO:0000256" key="3">
    <source>
        <dbReference type="ARBA" id="ARBA00012483"/>
    </source>
</evidence>
<evidence type="ECO:0000256" key="7">
    <source>
        <dbReference type="ARBA" id="ARBA00022771"/>
    </source>
</evidence>
<evidence type="ECO:0000313" key="14">
    <source>
        <dbReference type="EMBL" id="GAA2774509.1"/>
    </source>
</evidence>
<reference evidence="14 15" key="1">
    <citation type="journal article" date="2019" name="Int. J. Syst. Evol. Microbiol.">
        <title>The Global Catalogue of Microorganisms (GCM) 10K type strain sequencing project: providing services to taxonomists for standard genome sequencing and annotation.</title>
        <authorList>
            <consortium name="The Broad Institute Genomics Platform"/>
            <consortium name="The Broad Institute Genome Sequencing Center for Infectious Disease"/>
            <person name="Wu L."/>
            <person name="Ma J."/>
        </authorList>
    </citation>
    <scope>NUCLEOTIDE SEQUENCE [LARGE SCALE GENOMIC DNA]</scope>
    <source>
        <strain evidence="14 15">JCM 9383</strain>
    </source>
</reference>
<keyword evidence="7" id="KW-0863">Zinc-finger</keyword>
<proteinExistence type="predicted"/>
<keyword evidence="9" id="KW-0862">Zinc</keyword>
<dbReference type="Proteomes" id="UP001500979">
    <property type="component" value="Unassembled WGS sequence"/>
</dbReference>
<evidence type="ECO:0000256" key="11">
    <source>
        <dbReference type="ARBA" id="ARBA00023136"/>
    </source>
</evidence>
<keyword evidence="10 12" id="KW-1133">Transmembrane helix</keyword>
<sequence length="256" mass="28020">MPLIVIGSLLLLLVPVGLTFVFSARRDLRAVRGAATLTGQELETRRRAGAFREYCAFVGKADARATGIATSHFGRTPCAWYRYQVVEHYQVREISANGRRWVPREQVVFQHSAPGSVVLRDSYSAVRVDLHEVDADQPTGLDQVFHLRPDDQRAAAPSAFGIQVPAPTHGGRTTGYEYREWVVRPDQQLYVLGEASNADGSIAIGKPAGNQRFLVSTQTGGQLEQQGRRNRNGHLGCVTVVGVLGIVLLALGLFVM</sequence>
<feature type="transmembrane region" description="Helical" evidence="12">
    <location>
        <begin position="233"/>
        <end position="255"/>
    </location>
</feature>
<dbReference type="EC" id="2.3.2.27" evidence="3"/>
<keyword evidence="8" id="KW-0833">Ubl conjugation pathway</keyword>
<accession>A0ABN3V185</accession>
<gene>
    <name evidence="14" type="ORF">GCM10010470_03100</name>
</gene>
<evidence type="ECO:0000256" key="8">
    <source>
        <dbReference type="ARBA" id="ARBA00022786"/>
    </source>
</evidence>
<comment type="caution">
    <text evidence="14">The sequence shown here is derived from an EMBL/GenBank/DDBJ whole genome shotgun (WGS) entry which is preliminary data.</text>
</comment>
<evidence type="ECO:0000256" key="2">
    <source>
        <dbReference type="ARBA" id="ARBA00004141"/>
    </source>
</evidence>
<dbReference type="EMBL" id="BAAAUX010000001">
    <property type="protein sequence ID" value="GAA2774509.1"/>
    <property type="molecule type" value="Genomic_DNA"/>
</dbReference>
<keyword evidence="6" id="KW-0479">Metal-binding</keyword>
<protein>
    <recommendedName>
        <fullName evidence="3">RING-type E3 ubiquitin transferase</fullName>
        <ecNumber evidence="3">2.3.2.27</ecNumber>
    </recommendedName>
</protein>
<evidence type="ECO:0000256" key="12">
    <source>
        <dbReference type="SAM" id="Phobius"/>
    </source>
</evidence>
<keyword evidence="11 12" id="KW-0472">Membrane</keyword>
<organism evidence="14 15">
    <name type="scientific">Saccharopolyspora taberi</name>
    <dbReference type="NCBI Taxonomy" id="60895"/>
    <lineage>
        <taxon>Bacteria</taxon>
        <taxon>Bacillati</taxon>
        <taxon>Actinomycetota</taxon>
        <taxon>Actinomycetes</taxon>
        <taxon>Pseudonocardiales</taxon>
        <taxon>Pseudonocardiaceae</taxon>
        <taxon>Saccharopolyspora</taxon>
    </lineage>
</organism>
<dbReference type="Pfam" id="PF12483">
    <property type="entry name" value="GIDE"/>
    <property type="match status" value="1"/>
</dbReference>
<evidence type="ECO:0000256" key="4">
    <source>
        <dbReference type="ARBA" id="ARBA00022679"/>
    </source>
</evidence>
<keyword evidence="5 12" id="KW-0812">Transmembrane</keyword>
<evidence type="ECO:0000256" key="9">
    <source>
        <dbReference type="ARBA" id="ARBA00022833"/>
    </source>
</evidence>
<evidence type="ECO:0000313" key="15">
    <source>
        <dbReference type="Proteomes" id="UP001500979"/>
    </source>
</evidence>
<evidence type="ECO:0000259" key="13">
    <source>
        <dbReference type="Pfam" id="PF12483"/>
    </source>
</evidence>
<feature type="domain" description="E3 Ubiquitin ligase MUL1-like" evidence="13">
    <location>
        <begin position="92"/>
        <end position="246"/>
    </location>
</feature>
<evidence type="ECO:0000256" key="5">
    <source>
        <dbReference type="ARBA" id="ARBA00022692"/>
    </source>
</evidence>
<dbReference type="InterPro" id="IPR022170">
    <property type="entry name" value="MUL1-like"/>
</dbReference>
<evidence type="ECO:0000256" key="10">
    <source>
        <dbReference type="ARBA" id="ARBA00022989"/>
    </source>
</evidence>
<evidence type="ECO:0000256" key="1">
    <source>
        <dbReference type="ARBA" id="ARBA00000900"/>
    </source>
</evidence>
<evidence type="ECO:0000256" key="6">
    <source>
        <dbReference type="ARBA" id="ARBA00022723"/>
    </source>
</evidence>
<keyword evidence="4" id="KW-0808">Transferase</keyword>
<dbReference type="RefSeq" id="WP_344677481.1">
    <property type="nucleotide sequence ID" value="NZ_BAAAUX010000001.1"/>
</dbReference>
<comment type="catalytic activity">
    <reaction evidence="1">
        <text>S-ubiquitinyl-[E2 ubiquitin-conjugating enzyme]-L-cysteine + [acceptor protein]-L-lysine = [E2 ubiquitin-conjugating enzyme]-L-cysteine + N(6)-ubiquitinyl-[acceptor protein]-L-lysine.</text>
        <dbReference type="EC" id="2.3.2.27"/>
    </reaction>
</comment>
<comment type="subcellular location">
    <subcellularLocation>
        <location evidence="2">Membrane</location>
        <topology evidence="2">Multi-pass membrane protein</topology>
    </subcellularLocation>
</comment>
<keyword evidence="15" id="KW-1185">Reference proteome</keyword>